<evidence type="ECO:0000313" key="5">
    <source>
        <dbReference type="Proteomes" id="UP000016923"/>
    </source>
</evidence>
<dbReference type="Gene3D" id="3.90.850.10">
    <property type="entry name" value="Fumarylacetoacetase-like, C-terminal domain"/>
    <property type="match status" value="1"/>
</dbReference>
<dbReference type="Pfam" id="PF01557">
    <property type="entry name" value="FAA_hydrolase"/>
    <property type="match status" value="1"/>
</dbReference>
<dbReference type="AlphaFoldDB" id="S3BXR3"/>
<gene>
    <name evidence="4" type="ORF">F503_04731</name>
</gene>
<evidence type="ECO:0000313" key="4">
    <source>
        <dbReference type="EMBL" id="EPE04216.1"/>
    </source>
</evidence>
<dbReference type="EMBL" id="KE148162">
    <property type="protein sequence ID" value="EPE04216.1"/>
    <property type="molecule type" value="Genomic_DNA"/>
</dbReference>
<organism evidence="4 5">
    <name type="scientific">Ophiostoma piceae (strain UAMH 11346)</name>
    <name type="common">Sap stain fungus</name>
    <dbReference type="NCBI Taxonomy" id="1262450"/>
    <lineage>
        <taxon>Eukaryota</taxon>
        <taxon>Fungi</taxon>
        <taxon>Dikarya</taxon>
        <taxon>Ascomycota</taxon>
        <taxon>Pezizomycotina</taxon>
        <taxon>Sordariomycetes</taxon>
        <taxon>Sordariomycetidae</taxon>
        <taxon>Ophiostomatales</taxon>
        <taxon>Ophiostomataceae</taxon>
        <taxon>Ophiostoma</taxon>
    </lineage>
</organism>
<dbReference type="Proteomes" id="UP000016923">
    <property type="component" value="Unassembled WGS sequence"/>
</dbReference>
<keyword evidence="4" id="KW-0378">Hydrolase</keyword>
<dbReference type="OrthoDB" id="411064at2759"/>
<dbReference type="PANTHER" id="PTHR11820:SF7">
    <property type="entry name" value="ACYLPYRUVASE FAHD1, MITOCHONDRIAL"/>
    <property type="match status" value="1"/>
</dbReference>
<dbReference type="VEuPathDB" id="FungiDB:F503_04731"/>
<dbReference type="STRING" id="1262450.S3BXR3"/>
<dbReference type="HOGENOM" id="CLU_028458_2_0_1"/>
<dbReference type="GO" id="GO:0050163">
    <property type="term" value="F:oxaloacetate tautomerase activity"/>
    <property type="evidence" value="ECO:0007669"/>
    <property type="project" value="UniProtKB-ARBA"/>
</dbReference>
<feature type="domain" description="Fumarylacetoacetase-like C-terminal" evidence="3">
    <location>
        <begin position="2"/>
        <end position="201"/>
    </location>
</feature>
<dbReference type="GO" id="GO:0018773">
    <property type="term" value="F:acetylpyruvate hydrolase activity"/>
    <property type="evidence" value="ECO:0007669"/>
    <property type="project" value="TreeGrafter"/>
</dbReference>
<comment type="similarity">
    <text evidence="1">Belongs to the FAH family.</text>
</comment>
<dbReference type="PANTHER" id="PTHR11820">
    <property type="entry name" value="ACYLPYRUVASE"/>
    <property type="match status" value="1"/>
</dbReference>
<dbReference type="SUPFAM" id="SSF56529">
    <property type="entry name" value="FAH"/>
    <property type="match status" value="1"/>
</dbReference>
<dbReference type="OMA" id="EDHAMEY"/>
<keyword evidence="5" id="KW-1185">Reference proteome</keyword>
<evidence type="ECO:0000256" key="2">
    <source>
        <dbReference type="ARBA" id="ARBA00022723"/>
    </source>
</evidence>
<protein>
    <submittedName>
        <fullName evidence="4">Fumarylacetoacetate hydrolase</fullName>
    </submittedName>
</protein>
<dbReference type="GO" id="GO:0006107">
    <property type="term" value="P:oxaloacetate metabolic process"/>
    <property type="evidence" value="ECO:0007669"/>
    <property type="project" value="UniProtKB-ARBA"/>
</dbReference>
<name>S3BXR3_OPHP1</name>
<dbReference type="FunFam" id="3.90.850.10:FF:000002">
    <property type="entry name" value="2-hydroxyhepta-2,4-diene-1,7-dioate isomerase"/>
    <property type="match status" value="1"/>
</dbReference>
<dbReference type="GO" id="GO:0046872">
    <property type="term" value="F:metal ion binding"/>
    <property type="evidence" value="ECO:0007669"/>
    <property type="project" value="UniProtKB-KW"/>
</dbReference>
<dbReference type="InterPro" id="IPR011234">
    <property type="entry name" value="Fumarylacetoacetase-like_C"/>
</dbReference>
<accession>S3BXR3</accession>
<evidence type="ECO:0000259" key="3">
    <source>
        <dbReference type="Pfam" id="PF01557"/>
    </source>
</evidence>
<evidence type="ECO:0000256" key="1">
    <source>
        <dbReference type="ARBA" id="ARBA00010211"/>
    </source>
</evidence>
<sequence>MNYKDHVAELNGTIPTTPEIFTKPATTLIGPCDPIVLPKAAPKAVDGEVELTIVLNRECKDVDAASAMDYVLGYTLANDVTCRDIQAGILQWGYCKGFDTFCPLGPALVSPKALPDPHLLELKTVLDGQVQQDGNTKNMIFSVPHIIEYVSRGTTLPKGTVILTGTPAGIGHSFDPPRYLHDGAILRLGISGGIGTLTNPVIEAK</sequence>
<keyword evidence="2" id="KW-0479">Metal-binding</keyword>
<reference evidence="4 5" key="1">
    <citation type="journal article" date="2013" name="BMC Genomics">
        <title>The genome and transcriptome of the pine saprophyte Ophiostoma piceae, and a comparison with the bark beetle-associated pine pathogen Grosmannia clavigera.</title>
        <authorList>
            <person name="Haridas S."/>
            <person name="Wang Y."/>
            <person name="Lim L."/>
            <person name="Massoumi Alamouti S."/>
            <person name="Jackman S."/>
            <person name="Docking R."/>
            <person name="Robertson G."/>
            <person name="Birol I."/>
            <person name="Bohlmann J."/>
            <person name="Breuil C."/>
        </authorList>
    </citation>
    <scope>NUCLEOTIDE SEQUENCE [LARGE SCALE GENOMIC DNA]</scope>
    <source>
        <strain evidence="4 5">UAMH 11346</strain>
    </source>
</reference>
<proteinExistence type="inferred from homology"/>
<dbReference type="eggNOG" id="KOG1535">
    <property type="taxonomic scope" value="Eukaryota"/>
</dbReference>
<dbReference type="InterPro" id="IPR036663">
    <property type="entry name" value="Fumarylacetoacetase_C_sf"/>
</dbReference>